<dbReference type="Pfam" id="PF01040">
    <property type="entry name" value="UbiA"/>
    <property type="match status" value="1"/>
</dbReference>
<dbReference type="GO" id="GO:0016020">
    <property type="term" value="C:membrane"/>
    <property type="evidence" value="ECO:0007669"/>
    <property type="project" value="UniProtKB-SubCell"/>
</dbReference>
<keyword evidence="7" id="KW-1185">Reference proteome</keyword>
<evidence type="ECO:0000256" key="2">
    <source>
        <dbReference type="ARBA" id="ARBA00022692"/>
    </source>
</evidence>
<dbReference type="OrthoDB" id="152343at2"/>
<dbReference type="AlphaFoldDB" id="A0A5N0E9Y9"/>
<feature type="transmembrane region" description="Helical" evidence="5">
    <location>
        <begin position="253"/>
        <end position="270"/>
    </location>
</feature>
<keyword evidence="2 5" id="KW-0812">Transmembrane</keyword>
<gene>
    <name evidence="6" type="ORF">F3087_27060</name>
</gene>
<dbReference type="GO" id="GO:0016765">
    <property type="term" value="F:transferase activity, transferring alkyl or aryl (other than methyl) groups"/>
    <property type="evidence" value="ECO:0007669"/>
    <property type="project" value="InterPro"/>
</dbReference>
<dbReference type="CDD" id="cd13965">
    <property type="entry name" value="PT_UbiA_3"/>
    <property type="match status" value="1"/>
</dbReference>
<sequence length="302" mass="32847">MNSHSGAGLESVLSRAVAASQREFFICWSFTWGDLTATVVPATVFSVAAGAHAGHSSTVLIEALPRSILYFWLYIYTFNLSNQITGLPEDEINKPHRPLIVGVVSVRGASRRLVGATCLFVLSGAVFGVLGWTLLWVGAWMFHNHFGGSRIWWGKNISMVAGTIAQLAAAWQMVTPLTSAAWRWILVLAVPLAVLVSIQDLRDVDGDVAVGRRTVVTLLGEKKSRIALGAAFAAYPVAVYVLLYSHAAGAAKILGGLGMLLLLIISVRVLKVRSRRSDNLTYMYYTYWYCLTLASAIPAFRA</sequence>
<reference evidence="6 7" key="1">
    <citation type="submission" date="2019-09" db="EMBL/GenBank/DDBJ databases">
        <authorList>
            <person name="Wang X."/>
        </authorList>
    </citation>
    <scope>NUCLEOTIDE SEQUENCE [LARGE SCALE GENOMIC DNA]</scope>
    <source>
        <strain evidence="6 7">CICC 11023</strain>
    </source>
</reference>
<evidence type="ECO:0000313" key="6">
    <source>
        <dbReference type="EMBL" id="KAA8886247.1"/>
    </source>
</evidence>
<feature type="transmembrane region" description="Helical" evidence="5">
    <location>
        <begin position="113"/>
        <end position="137"/>
    </location>
</feature>
<dbReference type="PANTHER" id="PTHR42723:SF1">
    <property type="entry name" value="CHLOROPHYLL SYNTHASE, CHLOROPLASTIC"/>
    <property type="match status" value="1"/>
</dbReference>
<dbReference type="RefSeq" id="WP_150404817.1">
    <property type="nucleotide sequence ID" value="NZ_VXLC01000014.1"/>
</dbReference>
<dbReference type="EMBL" id="VXLC01000014">
    <property type="protein sequence ID" value="KAA8886247.1"/>
    <property type="molecule type" value="Genomic_DNA"/>
</dbReference>
<evidence type="ECO:0000256" key="1">
    <source>
        <dbReference type="ARBA" id="ARBA00004141"/>
    </source>
</evidence>
<dbReference type="Proteomes" id="UP000323876">
    <property type="component" value="Unassembled WGS sequence"/>
</dbReference>
<dbReference type="InterPro" id="IPR000537">
    <property type="entry name" value="UbiA_prenyltransferase"/>
</dbReference>
<evidence type="ECO:0000313" key="7">
    <source>
        <dbReference type="Proteomes" id="UP000323876"/>
    </source>
</evidence>
<evidence type="ECO:0000256" key="3">
    <source>
        <dbReference type="ARBA" id="ARBA00022989"/>
    </source>
</evidence>
<protein>
    <recommendedName>
        <fullName evidence="8">Ubiquinone biosynthesis protein UbiA</fullName>
    </recommendedName>
</protein>
<dbReference type="PANTHER" id="PTHR42723">
    <property type="entry name" value="CHLOROPHYLL SYNTHASE"/>
    <property type="match status" value="1"/>
</dbReference>
<keyword evidence="3 5" id="KW-1133">Transmembrane helix</keyword>
<name>A0A5N0E9Y9_9NOCA</name>
<proteinExistence type="predicted"/>
<feature type="transmembrane region" description="Helical" evidence="5">
    <location>
        <begin position="180"/>
        <end position="198"/>
    </location>
</feature>
<evidence type="ECO:0008006" key="8">
    <source>
        <dbReference type="Google" id="ProtNLM"/>
    </source>
</evidence>
<comment type="caution">
    <text evidence="6">The sequence shown here is derived from an EMBL/GenBank/DDBJ whole genome shotgun (WGS) entry which is preliminary data.</text>
</comment>
<evidence type="ECO:0000256" key="5">
    <source>
        <dbReference type="SAM" id="Phobius"/>
    </source>
</evidence>
<dbReference type="InterPro" id="IPR050475">
    <property type="entry name" value="Prenyltransferase_related"/>
</dbReference>
<evidence type="ECO:0000256" key="4">
    <source>
        <dbReference type="ARBA" id="ARBA00023136"/>
    </source>
</evidence>
<accession>A0A5N0E9Y9</accession>
<feature type="transmembrane region" description="Helical" evidence="5">
    <location>
        <begin position="282"/>
        <end position="300"/>
    </location>
</feature>
<organism evidence="6 7">
    <name type="scientific">Nocardia colli</name>
    <dbReference type="NCBI Taxonomy" id="2545717"/>
    <lineage>
        <taxon>Bacteria</taxon>
        <taxon>Bacillati</taxon>
        <taxon>Actinomycetota</taxon>
        <taxon>Actinomycetes</taxon>
        <taxon>Mycobacteriales</taxon>
        <taxon>Nocardiaceae</taxon>
        <taxon>Nocardia</taxon>
    </lineage>
</organism>
<comment type="subcellular location">
    <subcellularLocation>
        <location evidence="1">Membrane</location>
        <topology evidence="1">Multi-pass membrane protein</topology>
    </subcellularLocation>
</comment>
<keyword evidence="4 5" id="KW-0472">Membrane</keyword>
<feature type="transmembrane region" description="Helical" evidence="5">
    <location>
        <begin position="226"/>
        <end position="247"/>
    </location>
</feature>